<dbReference type="EMBL" id="JAYKXN010000002">
    <property type="protein sequence ID" value="KAK7311615.1"/>
    <property type="molecule type" value="Genomic_DNA"/>
</dbReference>
<name>A0AAN9PTI1_CLITE</name>
<sequence length="78" mass="8979">MIAKLLAPSVALSFHRTLEFVLMLLDASFSLPSFTSDWVERKIYRGWKRQKQKELLKGAWAYRSTPQAGLLWPDAVPD</sequence>
<keyword evidence="2" id="KW-1185">Reference proteome</keyword>
<evidence type="ECO:0000313" key="1">
    <source>
        <dbReference type="EMBL" id="KAK7311615.1"/>
    </source>
</evidence>
<protein>
    <submittedName>
        <fullName evidence="1">Uncharacterized protein</fullName>
    </submittedName>
</protein>
<proteinExistence type="predicted"/>
<dbReference type="AlphaFoldDB" id="A0AAN9PTI1"/>
<gene>
    <name evidence="1" type="ORF">RJT34_09872</name>
</gene>
<reference evidence="1 2" key="1">
    <citation type="submission" date="2024-01" db="EMBL/GenBank/DDBJ databases">
        <title>The genomes of 5 underutilized Papilionoideae crops provide insights into root nodulation and disease resistance.</title>
        <authorList>
            <person name="Yuan L."/>
        </authorList>
    </citation>
    <scope>NUCLEOTIDE SEQUENCE [LARGE SCALE GENOMIC DNA]</scope>
    <source>
        <strain evidence="1">LY-2023</strain>
        <tissue evidence="1">Leaf</tissue>
    </source>
</reference>
<dbReference type="Proteomes" id="UP001359559">
    <property type="component" value="Unassembled WGS sequence"/>
</dbReference>
<organism evidence="1 2">
    <name type="scientific">Clitoria ternatea</name>
    <name type="common">Butterfly pea</name>
    <dbReference type="NCBI Taxonomy" id="43366"/>
    <lineage>
        <taxon>Eukaryota</taxon>
        <taxon>Viridiplantae</taxon>
        <taxon>Streptophyta</taxon>
        <taxon>Embryophyta</taxon>
        <taxon>Tracheophyta</taxon>
        <taxon>Spermatophyta</taxon>
        <taxon>Magnoliopsida</taxon>
        <taxon>eudicotyledons</taxon>
        <taxon>Gunneridae</taxon>
        <taxon>Pentapetalae</taxon>
        <taxon>rosids</taxon>
        <taxon>fabids</taxon>
        <taxon>Fabales</taxon>
        <taxon>Fabaceae</taxon>
        <taxon>Papilionoideae</taxon>
        <taxon>50 kb inversion clade</taxon>
        <taxon>NPAAA clade</taxon>
        <taxon>indigoferoid/millettioid clade</taxon>
        <taxon>Phaseoleae</taxon>
        <taxon>Clitoria</taxon>
    </lineage>
</organism>
<comment type="caution">
    <text evidence="1">The sequence shown here is derived from an EMBL/GenBank/DDBJ whole genome shotgun (WGS) entry which is preliminary data.</text>
</comment>
<accession>A0AAN9PTI1</accession>
<evidence type="ECO:0000313" key="2">
    <source>
        <dbReference type="Proteomes" id="UP001359559"/>
    </source>
</evidence>